<dbReference type="RefSeq" id="WP_008542403.1">
    <property type="nucleotide sequence ID" value="NZ_JH604967.1"/>
</dbReference>
<protein>
    <submittedName>
        <fullName evidence="3">Putative argininosuccinate lyase</fullName>
    </submittedName>
</protein>
<comment type="caution">
    <text evidence="3">The sequence shown here is derived from an EMBL/GenBank/DDBJ whole genome shotgun (WGS) entry which is preliminary data.</text>
</comment>
<dbReference type="GO" id="GO:0004056">
    <property type="term" value="F:argininosuccinate lyase activity"/>
    <property type="evidence" value="ECO:0007669"/>
    <property type="project" value="InterPro"/>
</dbReference>
<keyword evidence="3" id="KW-0456">Lyase</keyword>
<proteinExistence type="predicted"/>
<dbReference type="InterPro" id="IPR024083">
    <property type="entry name" value="Fumarase/histidase_N"/>
</dbReference>
<dbReference type="PRINTS" id="PR00145">
    <property type="entry name" value="ARGSUCLYASE"/>
</dbReference>
<dbReference type="PATRIC" id="fig|762967.3.peg.1138"/>
<dbReference type="PANTHER" id="PTHR43814:SF1">
    <property type="entry name" value="ARGININOSUCCINATE LYASE"/>
    <property type="match status" value="1"/>
</dbReference>
<organism evidence="3 4">
    <name type="scientific">Sutterella parvirubra YIT 11816</name>
    <dbReference type="NCBI Taxonomy" id="762967"/>
    <lineage>
        <taxon>Bacteria</taxon>
        <taxon>Pseudomonadati</taxon>
        <taxon>Pseudomonadota</taxon>
        <taxon>Betaproteobacteria</taxon>
        <taxon>Burkholderiales</taxon>
        <taxon>Sutterellaceae</taxon>
        <taxon>Sutterella</taxon>
    </lineage>
</organism>
<dbReference type="InterPro" id="IPR022761">
    <property type="entry name" value="Fumarate_lyase_N"/>
</dbReference>
<name>H3KFD2_9BURK</name>
<accession>H3KFD2</accession>
<dbReference type="GO" id="GO:0005829">
    <property type="term" value="C:cytosol"/>
    <property type="evidence" value="ECO:0007669"/>
    <property type="project" value="TreeGrafter"/>
</dbReference>
<feature type="domain" description="Fumarate lyase N-terminal" evidence="2">
    <location>
        <begin position="87"/>
        <end position="295"/>
    </location>
</feature>
<dbReference type="HOGENOM" id="CLU_027272_3_5_4"/>
<feature type="region of interest" description="Disordered" evidence="1">
    <location>
        <begin position="1"/>
        <end position="23"/>
    </location>
</feature>
<dbReference type="Proteomes" id="UP000004956">
    <property type="component" value="Unassembled WGS sequence"/>
</dbReference>
<dbReference type="Gene3D" id="1.20.200.10">
    <property type="entry name" value="Fumarase/aspartase (Central domain)"/>
    <property type="match status" value="1"/>
</dbReference>
<keyword evidence="4" id="KW-1185">Reference proteome</keyword>
<dbReference type="Gene3D" id="1.10.275.10">
    <property type="entry name" value="Fumarase/aspartase (N-terminal domain)"/>
    <property type="match status" value="1"/>
</dbReference>
<gene>
    <name evidence="3" type="ORF">HMPREF9440_01449</name>
</gene>
<dbReference type="Gene3D" id="1.10.40.30">
    <property type="entry name" value="Fumarase/aspartase (C-terminal domain)"/>
    <property type="match status" value="1"/>
</dbReference>
<sequence>MLGMHMGRVAAPNRREEEGGRRRDTCDWLQRINRACVAANTEAGLLSPALAGKIVAALDAMKAEAEPPGAVRPELYITFEPEMLKRAGMEASVLHVGRSSQDILATANAGLNMDRLVRIHEALLEVDEALLGAAVRERGAVVPAYTNGVQAQPTLYAHYLLAQHQVFGRDMTRVLECLNRFDVCPMGSGVLNGTGWPLPVERLAELLGFARAQTNAFDVGQCSGNDLPLEIAQIVTSAMLHVNAFIADFMMQYAQPRPWIRLDDANGVYRSSAMPQKRNPGLVNDCRRDAGLVIGGAQGVLMRMQNLTLGMADVRDVRVMEALADDACVTLRTFAGIVRSLRVDRERALEELNSDWTCTQELADRMVRLGGMDFRSAHKFASHLVTRARAEGWPPADFTYGLASRIWDEWAASGETPTAVPQAFPLDEASFLGALDPVGILEARATTGSANPKMVDDALTAARYAHGSARDRIRPYVERWDAADAKIEAAIREALAR</sequence>
<dbReference type="OrthoDB" id="9155345at2"/>
<reference evidence="3 4" key="1">
    <citation type="submission" date="2011-11" db="EMBL/GenBank/DDBJ databases">
        <authorList>
            <person name="Weinstock G."/>
            <person name="Sodergren E."/>
            <person name="Clifton S."/>
            <person name="Fulton L."/>
            <person name="Fulton B."/>
            <person name="Courtney L."/>
            <person name="Fronick C."/>
            <person name="Harrison M."/>
            <person name="Strong C."/>
            <person name="Farmer C."/>
            <person name="Delahaunty K."/>
            <person name="Markovic C."/>
            <person name="Hall O."/>
            <person name="Minx P."/>
            <person name="Tomlinson C."/>
            <person name="Mitreva M."/>
            <person name="Hou S."/>
            <person name="Chen J."/>
            <person name="Wollam A."/>
            <person name="Pepin K.H."/>
            <person name="Johnson M."/>
            <person name="Bhonagiri V."/>
            <person name="Zhang X."/>
            <person name="Suruliraj S."/>
            <person name="Warren W."/>
            <person name="Chinwalla A."/>
            <person name="Mardis E.R."/>
            <person name="Wilson R.K."/>
        </authorList>
    </citation>
    <scope>NUCLEOTIDE SEQUENCE [LARGE SCALE GENOMIC DNA]</scope>
    <source>
        <strain evidence="3 4">YIT 11816</strain>
    </source>
</reference>
<evidence type="ECO:0000259" key="2">
    <source>
        <dbReference type="Pfam" id="PF00206"/>
    </source>
</evidence>
<dbReference type="STRING" id="762967.HMPREF9440_01449"/>
<evidence type="ECO:0000313" key="4">
    <source>
        <dbReference type="Proteomes" id="UP000004956"/>
    </source>
</evidence>
<dbReference type="SUPFAM" id="SSF48557">
    <property type="entry name" value="L-aspartase-like"/>
    <property type="match status" value="1"/>
</dbReference>
<dbReference type="PANTHER" id="PTHR43814">
    <property type="entry name" value="ARGININOSUCCINATE LYASE"/>
    <property type="match status" value="1"/>
</dbReference>
<dbReference type="Pfam" id="PF00206">
    <property type="entry name" value="Lyase_1"/>
    <property type="match status" value="1"/>
</dbReference>
<dbReference type="EMBL" id="AFBQ01000208">
    <property type="protein sequence ID" value="EHY31189.1"/>
    <property type="molecule type" value="Genomic_DNA"/>
</dbReference>
<dbReference type="GO" id="GO:0042450">
    <property type="term" value="P:L-arginine biosynthetic process via ornithine"/>
    <property type="evidence" value="ECO:0007669"/>
    <property type="project" value="InterPro"/>
</dbReference>
<dbReference type="InterPro" id="IPR009049">
    <property type="entry name" value="Argininosuccinate_lyase"/>
</dbReference>
<dbReference type="InterPro" id="IPR008948">
    <property type="entry name" value="L-Aspartase-like"/>
</dbReference>
<dbReference type="AlphaFoldDB" id="H3KFD2"/>
<feature type="compositionally biased region" description="Basic and acidic residues" evidence="1">
    <location>
        <begin position="13"/>
        <end position="23"/>
    </location>
</feature>
<evidence type="ECO:0000256" key="1">
    <source>
        <dbReference type="SAM" id="MobiDB-lite"/>
    </source>
</evidence>
<evidence type="ECO:0000313" key="3">
    <source>
        <dbReference type="EMBL" id="EHY31189.1"/>
    </source>
</evidence>